<dbReference type="Proteomes" id="UP000237105">
    <property type="component" value="Unassembled WGS sequence"/>
</dbReference>
<keyword evidence="2" id="KW-1185">Reference proteome</keyword>
<feature type="non-terminal residue" evidence="1">
    <location>
        <position position="1"/>
    </location>
</feature>
<reference evidence="2" key="1">
    <citation type="submission" date="2016-06" db="EMBL/GenBank/DDBJ databases">
        <title>Parallel loss of symbiosis genes in relatives of nitrogen-fixing non-legume Parasponia.</title>
        <authorList>
            <person name="Van Velzen R."/>
            <person name="Holmer R."/>
            <person name="Bu F."/>
            <person name="Rutten L."/>
            <person name="Van Zeijl A."/>
            <person name="Liu W."/>
            <person name="Santuari L."/>
            <person name="Cao Q."/>
            <person name="Sharma T."/>
            <person name="Shen D."/>
            <person name="Roswanjaya Y."/>
            <person name="Wardhani T."/>
            <person name="Kalhor M.S."/>
            <person name="Jansen J."/>
            <person name="Van den Hoogen J."/>
            <person name="Gungor B."/>
            <person name="Hartog M."/>
            <person name="Hontelez J."/>
            <person name="Verver J."/>
            <person name="Yang W.-C."/>
            <person name="Schijlen E."/>
            <person name="Repin R."/>
            <person name="Schilthuizen M."/>
            <person name="Schranz E."/>
            <person name="Heidstra R."/>
            <person name="Miyata K."/>
            <person name="Fedorova E."/>
            <person name="Kohlen W."/>
            <person name="Bisseling T."/>
            <person name="Smit S."/>
            <person name="Geurts R."/>
        </authorList>
    </citation>
    <scope>NUCLEOTIDE SEQUENCE [LARGE SCALE GENOMIC DNA]</scope>
    <source>
        <strain evidence="2">cv. WU1-14</strain>
    </source>
</reference>
<proteinExistence type="predicted"/>
<protein>
    <submittedName>
        <fullName evidence="1">Uncharacterized protein</fullName>
    </submittedName>
</protein>
<dbReference type="AlphaFoldDB" id="A0A2P5BK80"/>
<accession>A0A2P5BK80</accession>
<name>A0A2P5BK80_PARAD</name>
<dbReference type="OrthoDB" id="10430726at2759"/>
<evidence type="ECO:0000313" key="2">
    <source>
        <dbReference type="Proteomes" id="UP000237105"/>
    </source>
</evidence>
<dbReference type="EMBL" id="JXTB01000265">
    <property type="protein sequence ID" value="PON49194.1"/>
    <property type="molecule type" value="Genomic_DNA"/>
</dbReference>
<sequence length="157" mass="18038">ILSNPHTVDHYVSGALLRQPLLLGIKHPNQRSELMPRQLLTQPRQLRPPPLLRQLIKLLNLQLRRRKMLQLDGVKLLFGVEWLTFREATDIPSLLFSLHRCFVLQLFDKSTRRGNRRRPLARSGGAKEWRSDDWSNKAVAMAEAMAVGEGEGAEEDE</sequence>
<comment type="caution">
    <text evidence="1">The sequence shown here is derived from an EMBL/GenBank/DDBJ whole genome shotgun (WGS) entry which is preliminary data.</text>
</comment>
<gene>
    <name evidence="1" type="ORF">PanWU01x14_231830</name>
</gene>
<organism evidence="1 2">
    <name type="scientific">Parasponia andersonii</name>
    <name type="common">Sponia andersonii</name>
    <dbReference type="NCBI Taxonomy" id="3476"/>
    <lineage>
        <taxon>Eukaryota</taxon>
        <taxon>Viridiplantae</taxon>
        <taxon>Streptophyta</taxon>
        <taxon>Embryophyta</taxon>
        <taxon>Tracheophyta</taxon>
        <taxon>Spermatophyta</taxon>
        <taxon>Magnoliopsida</taxon>
        <taxon>eudicotyledons</taxon>
        <taxon>Gunneridae</taxon>
        <taxon>Pentapetalae</taxon>
        <taxon>rosids</taxon>
        <taxon>fabids</taxon>
        <taxon>Rosales</taxon>
        <taxon>Cannabaceae</taxon>
        <taxon>Parasponia</taxon>
    </lineage>
</organism>
<evidence type="ECO:0000313" key="1">
    <source>
        <dbReference type="EMBL" id="PON49194.1"/>
    </source>
</evidence>